<sequence length="68" mass="7983">NEHKEEVDQALKSLLPNTNIAKHKEADITWLEDQLQQAENLIDKISGWKNEFKDTMKSTSSEPDYYQF</sequence>
<dbReference type="Proteomes" id="UP000789525">
    <property type="component" value="Unassembled WGS sequence"/>
</dbReference>
<evidence type="ECO:0000313" key="2">
    <source>
        <dbReference type="Proteomes" id="UP000789525"/>
    </source>
</evidence>
<evidence type="ECO:0000313" key="1">
    <source>
        <dbReference type="EMBL" id="CAG8682963.1"/>
    </source>
</evidence>
<organism evidence="1 2">
    <name type="scientific">Acaulospora colombiana</name>
    <dbReference type="NCBI Taxonomy" id="27376"/>
    <lineage>
        <taxon>Eukaryota</taxon>
        <taxon>Fungi</taxon>
        <taxon>Fungi incertae sedis</taxon>
        <taxon>Mucoromycota</taxon>
        <taxon>Glomeromycotina</taxon>
        <taxon>Glomeromycetes</taxon>
        <taxon>Diversisporales</taxon>
        <taxon>Acaulosporaceae</taxon>
        <taxon>Acaulospora</taxon>
    </lineage>
</organism>
<keyword evidence="2" id="KW-1185">Reference proteome</keyword>
<proteinExistence type="predicted"/>
<accession>A0ACA9P209</accession>
<feature type="non-terminal residue" evidence="1">
    <location>
        <position position="1"/>
    </location>
</feature>
<comment type="caution">
    <text evidence="1">The sequence shown here is derived from an EMBL/GenBank/DDBJ whole genome shotgun (WGS) entry which is preliminary data.</text>
</comment>
<protein>
    <submittedName>
        <fullName evidence="1">12638_t:CDS:1</fullName>
    </submittedName>
</protein>
<name>A0ACA9P209_9GLOM</name>
<reference evidence="1" key="1">
    <citation type="submission" date="2021-06" db="EMBL/GenBank/DDBJ databases">
        <authorList>
            <person name="Kallberg Y."/>
            <person name="Tangrot J."/>
            <person name="Rosling A."/>
        </authorList>
    </citation>
    <scope>NUCLEOTIDE SEQUENCE</scope>
    <source>
        <strain evidence="1">CL356</strain>
    </source>
</reference>
<dbReference type="EMBL" id="CAJVPT010027294">
    <property type="protein sequence ID" value="CAG8682963.1"/>
    <property type="molecule type" value="Genomic_DNA"/>
</dbReference>
<gene>
    <name evidence="1" type="ORF">ACOLOM_LOCUS9419</name>
</gene>